<gene>
    <name evidence="2" type="ORF">METZ01_LOCUS161363</name>
</gene>
<evidence type="ECO:0000313" key="2">
    <source>
        <dbReference type="EMBL" id="SVB08509.1"/>
    </source>
</evidence>
<evidence type="ECO:0000256" key="1">
    <source>
        <dbReference type="SAM" id="MobiDB-lite"/>
    </source>
</evidence>
<evidence type="ECO:0008006" key="3">
    <source>
        <dbReference type="Google" id="ProtNLM"/>
    </source>
</evidence>
<name>A0A382B494_9ZZZZ</name>
<sequence length="178" mass="19706">KIVWMPTSKGRDQRSNETSTDELKVTDATNHLLSETVDVIDIIAGQDMVLASGHLSPHETIKLFEEAKTRGVQRMIATHPYDVATYPEMELIASTGAYIEFTFLSCMPTKQTMSPRIMSEQILRLGVEKCLVTTDFGQWTNPPPAEGMRMAVAALLDSGMSVDNVATLVKHNPKKIIN</sequence>
<feature type="region of interest" description="Disordered" evidence="1">
    <location>
        <begin position="1"/>
        <end position="22"/>
    </location>
</feature>
<dbReference type="AlphaFoldDB" id="A0A382B494"/>
<reference evidence="2" key="1">
    <citation type="submission" date="2018-05" db="EMBL/GenBank/DDBJ databases">
        <authorList>
            <person name="Lanie J.A."/>
            <person name="Ng W.-L."/>
            <person name="Kazmierczak K.M."/>
            <person name="Andrzejewski T.M."/>
            <person name="Davidsen T.M."/>
            <person name="Wayne K.J."/>
            <person name="Tettelin H."/>
            <person name="Glass J.I."/>
            <person name="Rusch D."/>
            <person name="Podicherti R."/>
            <person name="Tsui H.-C.T."/>
            <person name="Winkler M.E."/>
        </authorList>
    </citation>
    <scope>NUCLEOTIDE SEQUENCE</scope>
</reference>
<feature type="compositionally biased region" description="Basic and acidic residues" evidence="1">
    <location>
        <begin position="9"/>
        <end position="22"/>
    </location>
</feature>
<dbReference type="SUPFAM" id="SSF51556">
    <property type="entry name" value="Metallo-dependent hydrolases"/>
    <property type="match status" value="1"/>
</dbReference>
<accession>A0A382B494</accession>
<dbReference type="Gene3D" id="3.20.20.140">
    <property type="entry name" value="Metal-dependent hydrolases"/>
    <property type="match status" value="1"/>
</dbReference>
<dbReference type="Pfam" id="PF19799">
    <property type="entry name" value="DUF6282"/>
    <property type="match status" value="1"/>
</dbReference>
<dbReference type="EMBL" id="UINC01028106">
    <property type="protein sequence ID" value="SVB08509.1"/>
    <property type="molecule type" value="Genomic_DNA"/>
</dbReference>
<protein>
    <recommendedName>
        <fullName evidence="3">Amidohydrolase-related domain-containing protein</fullName>
    </recommendedName>
</protein>
<feature type="non-terminal residue" evidence="2">
    <location>
        <position position="1"/>
    </location>
</feature>
<organism evidence="2">
    <name type="scientific">marine metagenome</name>
    <dbReference type="NCBI Taxonomy" id="408172"/>
    <lineage>
        <taxon>unclassified sequences</taxon>
        <taxon>metagenomes</taxon>
        <taxon>ecological metagenomes</taxon>
    </lineage>
</organism>
<proteinExistence type="predicted"/>
<dbReference type="InterPro" id="IPR046249">
    <property type="entry name" value="DUF6282"/>
</dbReference>
<dbReference type="InterPro" id="IPR032466">
    <property type="entry name" value="Metal_Hydrolase"/>
</dbReference>